<sequence length="807" mass="88718">MLPHTPEERSQKLRTSRKQSLACITSDASRSSNSTTKIKAKRKTPSAHSQAGTGISPQDSVPLGGTTTTAANSAAVASTSEPAKSKRRLSFLADEQRKVSDDAAHRDRSTNGGPPESTVSASAAPSFSKDAATTDDPPPGLPAFQGGRHLLAHELDTSQPASSSQPAADAGSTSRTSCRTSIKEHEVNSSQLPSAQSAGSAVRRASDLNDAHLAGCRLNSADIHSKKATSVIAPSKSSPGATVKLVAPDAAEPDQYSKPGDLRKLSGPRGPRLQRRESLASFLHRLKGFGKEHGGEQQARWFSSKGFECDARRVPELVITVAGVPITKRQVVVIIVFVFFITVALITVLITFMRDKRSAPTQPLCETEDCLRHSYRIFGRLNRSLDPCENFSAYVCSAWSPPQGYLEHSNSAMDDVRKSWFPKFNDVLRQGSKIIRAGLKPLAMYSSCMGDRLEYGSNVEIFWNFFKECRLTWPEESEPGGASALEVLMTLAFKWQVPLFFQVRAQRLESAPNWRFTMDPGSLIPLMYQHHLTVKNSGGYDKYWATFYFILSGKHDESVVNKTVIESALAMEGDVYRRLLTNMRPAVVHPVLATIAGMGAYTPSIDSQHWLHAFRQSKLEPEVEHSDQVLLGDAGFFRTLAGVMASYKEPELLSLIAWSFVQLFSPAVDYRLLENRYDQGVTIYRPYFCERFVETAYRFLVIALASVSLFSREERAIVSARFDSLVSAAVDLVNASQWLDAESRQLAAEKLSSTHLKLWPPAKYLESDALERMYQVFPAPSRRSRSTGSSLAVAPLAHTVCAPASTS</sequence>
<dbReference type="EMBL" id="CM023472">
    <property type="protein sequence ID" value="KAH7960241.1"/>
    <property type="molecule type" value="Genomic_DNA"/>
</dbReference>
<reference evidence="1" key="1">
    <citation type="submission" date="2020-05" db="EMBL/GenBank/DDBJ databases">
        <title>Large-scale comparative analyses of tick genomes elucidate their genetic diversity and vector capacities.</title>
        <authorList>
            <person name="Jia N."/>
            <person name="Wang J."/>
            <person name="Shi W."/>
            <person name="Du L."/>
            <person name="Sun Y."/>
            <person name="Zhan W."/>
            <person name="Jiang J."/>
            <person name="Wang Q."/>
            <person name="Zhang B."/>
            <person name="Ji P."/>
            <person name="Sakyi L.B."/>
            <person name="Cui X."/>
            <person name="Yuan T."/>
            <person name="Jiang B."/>
            <person name="Yang W."/>
            <person name="Lam T.T.-Y."/>
            <person name="Chang Q."/>
            <person name="Ding S."/>
            <person name="Wang X."/>
            <person name="Zhu J."/>
            <person name="Ruan X."/>
            <person name="Zhao L."/>
            <person name="Wei J."/>
            <person name="Que T."/>
            <person name="Du C."/>
            <person name="Cheng J."/>
            <person name="Dai P."/>
            <person name="Han X."/>
            <person name="Huang E."/>
            <person name="Gao Y."/>
            <person name="Liu J."/>
            <person name="Shao H."/>
            <person name="Ye R."/>
            <person name="Li L."/>
            <person name="Wei W."/>
            <person name="Wang X."/>
            <person name="Wang C."/>
            <person name="Yang T."/>
            <person name="Huo Q."/>
            <person name="Li W."/>
            <person name="Guo W."/>
            <person name="Chen H."/>
            <person name="Zhou L."/>
            <person name="Ni X."/>
            <person name="Tian J."/>
            <person name="Zhou Y."/>
            <person name="Sheng Y."/>
            <person name="Liu T."/>
            <person name="Pan Y."/>
            <person name="Xia L."/>
            <person name="Li J."/>
            <person name="Zhao F."/>
            <person name="Cao W."/>
        </authorList>
    </citation>
    <scope>NUCLEOTIDE SEQUENCE</scope>
    <source>
        <strain evidence="1">Dsil-2018</strain>
    </source>
</reference>
<comment type="caution">
    <text evidence="1">The sequence shown here is derived from an EMBL/GenBank/DDBJ whole genome shotgun (WGS) entry which is preliminary data.</text>
</comment>
<gene>
    <name evidence="1" type="ORF">HPB49_018101</name>
</gene>
<proteinExistence type="predicted"/>
<evidence type="ECO:0000313" key="1">
    <source>
        <dbReference type="EMBL" id="KAH7960241.1"/>
    </source>
</evidence>
<dbReference type="Proteomes" id="UP000821865">
    <property type="component" value="Chromosome 3"/>
</dbReference>
<organism evidence="1 2">
    <name type="scientific">Dermacentor silvarum</name>
    <name type="common">Tick</name>
    <dbReference type="NCBI Taxonomy" id="543639"/>
    <lineage>
        <taxon>Eukaryota</taxon>
        <taxon>Metazoa</taxon>
        <taxon>Ecdysozoa</taxon>
        <taxon>Arthropoda</taxon>
        <taxon>Chelicerata</taxon>
        <taxon>Arachnida</taxon>
        <taxon>Acari</taxon>
        <taxon>Parasitiformes</taxon>
        <taxon>Ixodida</taxon>
        <taxon>Ixodoidea</taxon>
        <taxon>Ixodidae</taxon>
        <taxon>Rhipicephalinae</taxon>
        <taxon>Dermacentor</taxon>
    </lineage>
</organism>
<protein>
    <submittedName>
        <fullName evidence="1">Uncharacterized protein</fullName>
    </submittedName>
</protein>
<accession>A0ACB8D7B5</accession>
<keyword evidence="2" id="KW-1185">Reference proteome</keyword>
<name>A0ACB8D7B5_DERSI</name>
<evidence type="ECO:0000313" key="2">
    <source>
        <dbReference type="Proteomes" id="UP000821865"/>
    </source>
</evidence>